<reference evidence="1 2" key="1">
    <citation type="journal article" date="2022" name="bioRxiv">
        <title>The genome of the oomycete Peronosclerospora sorghi, a cosmopolitan pathogen of maize and sorghum, is inflated with dispersed pseudogenes.</title>
        <authorList>
            <person name="Fletcher K."/>
            <person name="Martin F."/>
            <person name="Isakeit T."/>
            <person name="Cavanaugh K."/>
            <person name="Magill C."/>
            <person name="Michelmore R."/>
        </authorList>
    </citation>
    <scope>NUCLEOTIDE SEQUENCE [LARGE SCALE GENOMIC DNA]</scope>
    <source>
        <strain evidence="1">P6</strain>
    </source>
</reference>
<organism evidence="1 2">
    <name type="scientific">Peronosclerospora sorghi</name>
    <dbReference type="NCBI Taxonomy" id="230839"/>
    <lineage>
        <taxon>Eukaryota</taxon>
        <taxon>Sar</taxon>
        <taxon>Stramenopiles</taxon>
        <taxon>Oomycota</taxon>
        <taxon>Peronosporomycetes</taxon>
        <taxon>Peronosporales</taxon>
        <taxon>Peronosporaceae</taxon>
        <taxon>Peronosclerospora</taxon>
    </lineage>
</organism>
<dbReference type="Proteomes" id="UP001163321">
    <property type="component" value="Chromosome 11"/>
</dbReference>
<sequence>MIYLLLTLFVTMPSILVASENVIYSGYGKPYSLATLSAGSCGFMYDPAGGDHYAAINIAQWDATRNCGRCADVSSDDKTVVATVYIVDECRDCRKGDLGLSPTLLHALGSDPSRHSIKWKLVDCPVKGNVKYCTHSLSNSSWVAVQPANAVTGVATMKVANQEATRLESSYFFLLPDGGNRNLSALDIELVSISGETITDKVSLTAGTCTSGSKNFKGSADSILSSYFKPASGYRAGHVTSQDDSLHEATSSATASSGTHLLLVAPIVVAALGSIAAGAFAYISKRRKRAKEQKAWESPMSTSTSPASSMCGS</sequence>
<dbReference type="EMBL" id="CM047590">
    <property type="protein sequence ID" value="KAI9919357.1"/>
    <property type="molecule type" value="Genomic_DNA"/>
</dbReference>
<accession>A0ACC0WKR6</accession>
<evidence type="ECO:0000313" key="1">
    <source>
        <dbReference type="EMBL" id="KAI9919357.1"/>
    </source>
</evidence>
<gene>
    <name evidence="1" type="ORF">PsorP6_017741</name>
</gene>
<name>A0ACC0WKR6_9STRA</name>
<evidence type="ECO:0000313" key="2">
    <source>
        <dbReference type="Proteomes" id="UP001163321"/>
    </source>
</evidence>
<proteinExistence type="predicted"/>
<comment type="caution">
    <text evidence="1">The sequence shown here is derived from an EMBL/GenBank/DDBJ whole genome shotgun (WGS) entry which is preliminary data.</text>
</comment>
<keyword evidence="2" id="KW-1185">Reference proteome</keyword>
<protein>
    <submittedName>
        <fullName evidence="1">Uncharacterized protein</fullName>
    </submittedName>
</protein>